<dbReference type="EMBL" id="CAJVPK010009550">
    <property type="protein sequence ID" value="CAG8667347.1"/>
    <property type="molecule type" value="Genomic_DNA"/>
</dbReference>
<reference evidence="2" key="1">
    <citation type="submission" date="2021-06" db="EMBL/GenBank/DDBJ databases">
        <authorList>
            <person name="Kallberg Y."/>
            <person name="Tangrot J."/>
            <person name="Rosling A."/>
        </authorList>
    </citation>
    <scope>NUCLEOTIDE SEQUENCE</scope>
    <source>
        <strain evidence="2">AZ414A</strain>
    </source>
</reference>
<evidence type="ECO:0000256" key="1">
    <source>
        <dbReference type="SAM" id="Phobius"/>
    </source>
</evidence>
<keyword evidence="1" id="KW-0812">Transmembrane</keyword>
<name>A0A9N9EB00_9GLOM</name>
<comment type="caution">
    <text evidence="2">The sequence shown here is derived from an EMBL/GenBank/DDBJ whole genome shotgun (WGS) entry which is preliminary data.</text>
</comment>
<dbReference type="Proteomes" id="UP000789706">
    <property type="component" value="Unassembled WGS sequence"/>
</dbReference>
<evidence type="ECO:0000313" key="3">
    <source>
        <dbReference type="Proteomes" id="UP000789706"/>
    </source>
</evidence>
<dbReference type="OrthoDB" id="10062876at2759"/>
<evidence type="ECO:0000313" key="2">
    <source>
        <dbReference type="EMBL" id="CAG8667347.1"/>
    </source>
</evidence>
<keyword evidence="3" id="KW-1185">Reference proteome</keyword>
<sequence>NKVAVWINQILAVVKVSTLLTVVIIGLTTIKNHLSPNNLFGNARGLAYYNHYASSLLKVLFAYSGWNTLN</sequence>
<dbReference type="Gene3D" id="1.20.1740.10">
    <property type="entry name" value="Amino acid/polyamine transporter I"/>
    <property type="match status" value="1"/>
</dbReference>
<feature type="non-terminal residue" evidence="2">
    <location>
        <position position="70"/>
    </location>
</feature>
<organism evidence="2 3">
    <name type="scientific">Diversispora eburnea</name>
    <dbReference type="NCBI Taxonomy" id="1213867"/>
    <lineage>
        <taxon>Eukaryota</taxon>
        <taxon>Fungi</taxon>
        <taxon>Fungi incertae sedis</taxon>
        <taxon>Mucoromycota</taxon>
        <taxon>Glomeromycotina</taxon>
        <taxon>Glomeromycetes</taxon>
        <taxon>Diversisporales</taxon>
        <taxon>Diversisporaceae</taxon>
        <taxon>Diversispora</taxon>
    </lineage>
</organism>
<keyword evidence="1" id="KW-1133">Transmembrane helix</keyword>
<proteinExistence type="predicted"/>
<accession>A0A9N9EB00</accession>
<gene>
    <name evidence="2" type="ORF">DEBURN_LOCUS11976</name>
</gene>
<keyword evidence="1" id="KW-0472">Membrane</keyword>
<dbReference type="AlphaFoldDB" id="A0A9N9EB00"/>
<feature type="transmembrane region" description="Helical" evidence="1">
    <location>
        <begin position="6"/>
        <end position="30"/>
    </location>
</feature>
<feature type="non-terminal residue" evidence="2">
    <location>
        <position position="1"/>
    </location>
</feature>
<protein>
    <submittedName>
        <fullName evidence="2">5436_t:CDS:1</fullName>
    </submittedName>
</protein>